<name>A0AA88DL55_FICCA</name>
<dbReference type="AlphaFoldDB" id="A0AA88DL55"/>
<comment type="caution">
    <text evidence="2">The sequence shown here is derived from an EMBL/GenBank/DDBJ whole genome shotgun (WGS) entry which is preliminary data.</text>
</comment>
<evidence type="ECO:0000313" key="2">
    <source>
        <dbReference type="EMBL" id="GMN57326.1"/>
    </source>
</evidence>
<reference evidence="2" key="1">
    <citation type="submission" date="2023-07" db="EMBL/GenBank/DDBJ databases">
        <title>draft genome sequence of fig (Ficus carica).</title>
        <authorList>
            <person name="Takahashi T."/>
            <person name="Nishimura K."/>
        </authorList>
    </citation>
    <scope>NUCLEOTIDE SEQUENCE</scope>
</reference>
<keyword evidence="3" id="KW-1185">Reference proteome</keyword>
<accession>A0AA88DL55</accession>
<evidence type="ECO:0000256" key="1">
    <source>
        <dbReference type="SAM" id="MobiDB-lite"/>
    </source>
</evidence>
<proteinExistence type="predicted"/>
<gene>
    <name evidence="2" type="ORF">TIFTF001_026454</name>
</gene>
<protein>
    <submittedName>
        <fullName evidence="2">Uncharacterized protein</fullName>
    </submittedName>
</protein>
<evidence type="ECO:0000313" key="3">
    <source>
        <dbReference type="Proteomes" id="UP001187192"/>
    </source>
</evidence>
<feature type="region of interest" description="Disordered" evidence="1">
    <location>
        <begin position="32"/>
        <end position="59"/>
    </location>
</feature>
<dbReference type="EMBL" id="BTGU01000069">
    <property type="protein sequence ID" value="GMN57326.1"/>
    <property type="molecule type" value="Genomic_DNA"/>
</dbReference>
<dbReference type="Proteomes" id="UP001187192">
    <property type="component" value="Unassembled WGS sequence"/>
</dbReference>
<sequence length="154" mass="15478">MKGFGKGELLIDGSTLEGRGLVVVGGVAGRRLGSSGSRVGGPSPGVAGLGRGGPHHSGRGLGLGLRDGRIWPARDAGGVVFVGFKEGGTHHRHWGEGGGLCRHRGGGALVTGVGGPPVDGRRPTALTYILSFHFQSNGLSSTPDRSGNLAMPEG</sequence>
<feature type="compositionally biased region" description="Gly residues" evidence="1">
    <location>
        <begin position="38"/>
        <end position="52"/>
    </location>
</feature>
<organism evidence="2 3">
    <name type="scientific">Ficus carica</name>
    <name type="common">Common fig</name>
    <dbReference type="NCBI Taxonomy" id="3494"/>
    <lineage>
        <taxon>Eukaryota</taxon>
        <taxon>Viridiplantae</taxon>
        <taxon>Streptophyta</taxon>
        <taxon>Embryophyta</taxon>
        <taxon>Tracheophyta</taxon>
        <taxon>Spermatophyta</taxon>
        <taxon>Magnoliopsida</taxon>
        <taxon>eudicotyledons</taxon>
        <taxon>Gunneridae</taxon>
        <taxon>Pentapetalae</taxon>
        <taxon>rosids</taxon>
        <taxon>fabids</taxon>
        <taxon>Rosales</taxon>
        <taxon>Moraceae</taxon>
        <taxon>Ficeae</taxon>
        <taxon>Ficus</taxon>
    </lineage>
</organism>